<dbReference type="InterPro" id="IPR004648">
    <property type="entry name" value="Oligpept_transpt"/>
</dbReference>
<dbReference type="Proteomes" id="UP000801864">
    <property type="component" value="Unassembled WGS sequence"/>
</dbReference>
<name>A0A9P4XC17_9HYPO</name>
<proteinExistence type="inferred from homology"/>
<comment type="caution">
    <text evidence="11">The sequence shown here is derived from an EMBL/GenBank/DDBJ whole genome shotgun (WGS) entry which is preliminary data.</text>
</comment>
<feature type="transmembrane region" description="Helical" evidence="9">
    <location>
        <begin position="490"/>
        <end position="510"/>
    </location>
</feature>
<accession>A0A9P4XC17</accession>
<comment type="similarity">
    <text evidence="2">Belongs to the oligopeptide OPT transporter family.</text>
</comment>
<feature type="transmembrane region" description="Helical" evidence="9">
    <location>
        <begin position="517"/>
        <end position="538"/>
    </location>
</feature>
<dbReference type="GO" id="GO:0035673">
    <property type="term" value="F:oligopeptide transmembrane transporter activity"/>
    <property type="evidence" value="ECO:0007669"/>
    <property type="project" value="InterPro"/>
</dbReference>
<feature type="transmembrane region" description="Helical" evidence="9">
    <location>
        <begin position="599"/>
        <end position="623"/>
    </location>
</feature>
<keyword evidence="3" id="KW-0813">Transport</keyword>
<evidence type="ECO:0000256" key="8">
    <source>
        <dbReference type="ARBA" id="ARBA00023136"/>
    </source>
</evidence>
<keyword evidence="4 9" id="KW-0812">Transmembrane</keyword>
<evidence type="ECO:0000313" key="11">
    <source>
        <dbReference type="EMBL" id="KAF3066990.1"/>
    </source>
</evidence>
<evidence type="ECO:0000256" key="2">
    <source>
        <dbReference type="ARBA" id="ARBA00008807"/>
    </source>
</evidence>
<dbReference type="Pfam" id="PF03169">
    <property type="entry name" value="OPT"/>
    <property type="match status" value="1"/>
</dbReference>
<keyword evidence="5" id="KW-0571">Peptide transport</keyword>
<dbReference type="EMBL" id="QLNT01000016">
    <property type="protein sequence ID" value="KAF3066990.1"/>
    <property type="molecule type" value="Genomic_DNA"/>
</dbReference>
<feature type="transmembrane region" description="Helical" evidence="9">
    <location>
        <begin position="363"/>
        <end position="383"/>
    </location>
</feature>
<feature type="transmembrane region" description="Helical" evidence="9">
    <location>
        <begin position="567"/>
        <end position="587"/>
    </location>
</feature>
<feature type="transmembrane region" description="Helical" evidence="9">
    <location>
        <begin position="750"/>
        <end position="776"/>
    </location>
</feature>
<evidence type="ECO:0000256" key="4">
    <source>
        <dbReference type="ARBA" id="ARBA00022692"/>
    </source>
</evidence>
<evidence type="ECO:0000256" key="6">
    <source>
        <dbReference type="ARBA" id="ARBA00022927"/>
    </source>
</evidence>
<feature type="chain" id="PRO_5040463004" evidence="10">
    <location>
        <begin position="20"/>
        <end position="802"/>
    </location>
</feature>
<keyword evidence="6" id="KW-0653">Protein transport</keyword>
<keyword evidence="7 9" id="KW-1133">Transmembrane helix</keyword>
<keyword evidence="8 9" id="KW-0472">Membrane</keyword>
<evidence type="ECO:0000256" key="7">
    <source>
        <dbReference type="ARBA" id="ARBA00022989"/>
    </source>
</evidence>
<evidence type="ECO:0000256" key="10">
    <source>
        <dbReference type="SAM" id="SignalP"/>
    </source>
</evidence>
<dbReference type="PANTHER" id="PTHR22601">
    <property type="entry name" value="ISP4 LIKE PROTEIN"/>
    <property type="match status" value="1"/>
</dbReference>
<feature type="transmembrane region" description="Helical" evidence="9">
    <location>
        <begin position="130"/>
        <end position="153"/>
    </location>
</feature>
<dbReference type="NCBIfam" id="TIGR00728">
    <property type="entry name" value="OPT_sfam"/>
    <property type="match status" value="1"/>
</dbReference>
<dbReference type="GO" id="GO:0016020">
    <property type="term" value="C:membrane"/>
    <property type="evidence" value="ECO:0007669"/>
    <property type="project" value="UniProtKB-SubCell"/>
</dbReference>
<evidence type="ECO:0000256" key="9">
    <source>
        <dbReference type="SAM" id="Phobius"/>
    </source>
</evidence>
<organism evidence="11 12">
    <name type="scientific">Trichoderma lentiforme</name>
    <dbReference type="NCBI Taxonomy" id="1567552"/>
    <lineage>
        <taxon>Eukaryota</taxon>
        <taxon>Fungi</taxon>
        <taxon>Dikarya</taxon>
        <taxon>Ascomycota</taxon>
        <taxon>Pezizomycotina</taxon>
        <taxon>Sordariomycetes</taxon>
        <taxon>Hypocreomycetidae</taxon>
        <taxon>Hypocreales</taxon>
        <taxon>Hypocreaceae</taxon>
        <taxon>Trichoderma</taxon>
    </lineage>
</organism>
<dbReference type="InterPro" id="IPR004813">
    <property type="entry name" value="OPT"/>
</dbReference>
<keyword evidence="10" id="KW-0732">Signal</keyword>
<gene>
    <name evidence="11" type="ORF">CFAM422_008744</name>
</gene>
<protein>
    <submittedName>
        <fullName evidence="11">Oligopeptide transporter 8</fullName>
    </submittedName>
</protein>
<evidence type="ECO:0000256" key="5">
    <source>
        <dbReference type="ARBA" id="ARBA00022856"/>
    </source>
</evidence>
<sequence length="802" mass="88120">MGSVAWVIAIPSFVPIMTASIADDSVVEVRTPAHEISDEKIAAGEVYSEKKGALDPEITVAPPLDSDDYDEKDNASDDVIIITGADAAAHLIPLRDDGEPALTFRSMFLATCLSAFQAVMSQIYQFKPTAATISGTFIVLIAYFVGNAWAAFLPRGDKLRARWTAKGGQGKPPLWITIATFINPGPWNLKEHAVCSITATSASNAAASITVFTAQDLFYNLPLSASTVVLSTISIGLFGYGICGVLRPIAVWHVEAVYWSTLPTVKTLQGLHWQSLKGSKPLRFFWYSFVGMFIYEFFPAYIFPFLNSISIPCLAAMHATGSKAAILTNLFGGATNNEGLGLFSFSFDWQYITSFNTSLPLTLQAHAAAGFIVCYAVVLAIYYTNSWSAKSQPFMSTQLRSENGTKYPVSEVFVGGVLDESALQKYGIPKLTGSFAYAMFMANAAIGALVAHCFLFWGGDVKKAYKSSREGRYDDRHHAHMAEHYKEAPWWWYIAVLVFSFVLGLVVVIKENITLPAWAYVVALIVGIFIAPLSTILYSRYGNGIATNNLSKMLAGLMLPGRPVGNMYFAAWSHNVISNCVNLCNDLKMGEYLKIPPRVMFLTQIYGTILGGFVNYGVMISIVNSNRELLIDSNGNASWSGATIQSYNTNATSWALAKYLYKTGAEYEMVPIGLAIGAGVVALHRIFVYFVPKIRGFDIKNDINLPQFIQYAGYIPYNQSQTCVIWSQLIAGFFTQFYLRNYKPRIFRDYSYLVTGAFDGASLTVLFILSFAVFGAGGPAVPFPSWWGNHVDGFYDFCPVAE</sequence>
<dbReference type="AlphaFoldDB" id="A0A9P4XC17"/>
<feature type="transmembrane region" description="Helical" evidence="9">
    <location>
        <begin position="284"/>
        <end position="302"/>
    </location>
</feature>
<feature type="signal peptide" evidence="10">
    <location>
        <begin position="1"/>
        <end position="19"/>
    </location>
</feature>
<reference evidence="11 12" key="1">
    <citation type="submission" date="2018-06" db="EMBL/GenBank/DDBJ databases">
        <title>Genome analysis of cellulolytic fungus Trichoderma lentiforme CFAM-422.</title>
        <authorList>
            <person name="Steindorff A.S."/>
            <person name="Formighieri E.F."/>
            <person name="Midorikawa G.E.O."/>
            <person name="Tamietti M.S."/>
            <person name="Ramos E.Z."/>
            <person name="Silva A.S."/>
            <person name="Bon E.P.S."/>
            <person name="Mendes T.D."/>
            <person name="Damaso M.C.T."/>
            <person name="Favaro L.C.L."/>
        </authorList>
    </citation>
    <scope>NUCLEOTIDE SEQUENCE [LARGE SCALE GENOMIC DNA]</scope>
    <source>
        <strain evidence="11 12">CFAM-422</strain>
    </source>
</reference>
<evidence type="ECO:0000256" key="3">
    <source>
        <dbReference type="ARBA" id="ARBA00022448"/>
    </source>
</evidence>
<keyword evidence="12" id="KW-1185">Reference proteome</keyword>
<feature type="transmembrane region" description="Helical" evidence="9">
    <location>
        <begin position="669"/>
        <end position="691"/>
    </location>
</feature>
<evidence type="ECO:0000313" key="12">
    <source>
        <dbReference type="Proteomes" id="UP000801864"/>
    </source>
</evidence>
<comment type="subcellular location">
    <subcellularLocation>
        <location evidence="1">Membrane</location>
        <topology evidence="1">Multi-pass membrane protein</topology>
    </subcellularLocation>
</comment>
<evidence type="ECO:0000256" key="1">
    <source>
        <dbReference type="ARBA" id="ARBA00004141"/>
    </source>
</evidence>
<dbReference type="GO" id="GO:0015031">
    <property type="term" value="P:protein transport"/>
    <property type="evidence" value="ECO:0007669"/>
    <property type="project" value="UniProtKB-KW"/>
</dbReference>
<feature type="transmembrane region" description="Helical" evidence="9">
    <location>
        <begin position="435"/>
        <end position="457"/>
    </location>
</feature>